<keyword evidence="3" id="KW-1185">Reference proteome</keyword>
<organism evidence="2 3">
    <name type="scientific">Simiaoa sunii</name>
    <dbReference type="NCBI Taxonomy" id="2763672"/>
    <lineage>
        <taxon>Bacteria</taxon>
        <taxon>Bacillati</taxon>
        <taxon>Bacillota</taxon>
        <taxon>Clostridia</taxon>
        <taxon>Lachnospirales</taxon>
        <taxon>Lachnospiraceae</taxon>
        <taxon>Simiaoa</taxon>
    </lineage>
</organism>
<feature type="region of interest" description="Disordered" evidence="1">
    <location>
        <begin position="82"/>
        <end position="157"/>
    </location>
</feature>
<dbReference type="AlphaFoldDB" id="A0A7G9FUT1"/>
<dbReference type="EMBL" id="CP060633">
    <property type="protein sequence ID" value="QNM02313.1"/>
    <property type="molecule type" value="Genomic_DNA"/>
</dbReference>
<sequence length="187" mass="20124">MKKKNIDKKVALSIGGLSVLCLGLLFGAWYLSHEPEESFTPAAQEVETLAETWDDKLDSGIPEASIKEESLYTGEVSDNTQTVISEDENGSNVDLSGSVTKEEAQETKPTEKPEPIGDTTNKGEVPSYPEEVPVTAPEVQAPADNSESSHPGQVYDPVFGWIDTGNTTYDVVDSDGDINKQIGTMGE</sequence>
<reference evidence="2 3" key="1">
    <citation type="submission" date="2020-08" db="EMBL/GenBank/DDBJ databases">
        <authorList>
            <person name="Liu C."/>
            <person name="Sun Q."/>
        </authorList>
    </citation>
    <scope>NUCLEOTIDE SEQUENCE [LARGE SCALE GENOMIC DNA]</scope>
    <source>
        <strain evidence="2 3">NSJ-8</strain>
    </source>
</reference>
<evidence type="ECO:0000313" key="2">
    <source>
        <dbReference type="EMBL" id="QNM02313.1"/>
    </source>
</evidence>
<name>A0A7G9FUT1_9FIRM</name>
<proteinExistence type="predicted"/>
<dbReference type="Proteomes" id="UP000515981">
    <property type="component" value="Chromosome"/>
</dbReference>
<protein>
    <submittedName>
        <fullName evidence="2">Uncharacterized protein</fullName>
    </submittedName>
</protein>
<evidence type="ECO:0000313" key="3">
    <source>
        <dbReference type="Proteomes" id="UP000515981"/>
    </source>
</evidence>
<evidence type="ECO:0000256" key="1">
    <source>
        <dbReference type="SAM" id="MobiDB-lite"/>
    </source>
</evidence>
<feature type="compositionally biased region" description="Basic and acidic residues" evidence="1">
    <location>
        <begin position="100"/>
        <end position="115"/>
    </location>
</feature>
<dbReference type="InterPro" id="IPR046680">
    <property type="entry name" value="DUF6550"/>
</dbReference>
<feature type="compositionally biased region" description="Polar residues" evidence="1">
    <location>
        <begin position="82"/>
        <end position="99"/>
    </location>
</feature>
<accession>A0A7G9FUT1</accession>
<gene>
    <name evidence="2" type="ORF">H9Q77_14820</name>
</gene>
<dbReference type="KEGG" id="ssun:H9Q77_14820"/>
<dbReference type="RefSeq" id="WP_022154491.1">
    <property type="nucleotide sequence ID" value="NZ_CP060633.1"/>
</dbReference>
<dbReference type="Pfam" id="PF20187">
    <property type="entry name" value="DUF6550"/>
    <property type="match status" value="1"/>
</dbReference>